<name>A0A9W8TLV1_9PEZI</name>
<evidence type="ECO:0000313" key="3">
    <source>
        <dbReference type="Proteomes" id="UP001148614"/>
    </source>
</evidence>
<dbReference type="PANTHER" id="PTHR24096:SF422">
    <property type="entry name" value="BCDNA.GH02901"/>
    <property type="match status" value="1"/>
</dbReference>
<dbReference type="AlphaFoldDB" id="A0A9W8TLV1"/>
<feature type="domain" description="AMP-dependent synthetase/ligase" evidence="1">
    <location>
        <begin position="13"/>
        <end position="144"/>
    </location>
</feature>
<dbReference type="InterPro" id="IPR000873">
    <property type="entry name" value="AMP-dep_synth/lig_dom"/>
</dbReference>
<gene>
    <name evidence="2" type="ORF">NPX13_g4833</name>
</gene>
<comment type="caution">
    <text evidence="2">The sequence shown here is derived from an EMBL/GenBank/DDBJ whole genome shotgun (WGS) entry which is preliminary data.</text>
</comment>
<dbReference type="Pfam" id="PF00501">
    <property type="entry name" value="AMP-binding"/>
    <property type="match status" value="1"/>
</dbReference>
<reference evidence="2" key="1">
    <citation type="submission" date="2022-07" db="EMBL/GenBank/DDBJ databases">
        <title>Genome Sequence of Xylaria arbuscula.</title>
        <authorList>
            <person name="Buettner E."/>
        </authorList>
    </citation>
    <scope>NUCLEOTIDE SEQUENCE</scope>
    <source>
        <strain evidence="2">VT107</strain>
    </source>
</reference>
<dbReference type="SUPFAM" id="SSF56801">
    <property type="entry name" value="Acetyl-CoA synthetase-like"/>
    <property type="match status" value="1"/>
</dbReference>
<organism evidence="2 3">
    <name type="scientific">Xylaria arbuscula</name>
    <dbReference type="NCBI Taxonomy" id="114810"/>
    <lineage>
        <taxon>Eukaryota</taxon>
        <taxon>Fungi</taxon>
        <taxon>Dikarya</taxon>
        <taxon>Ascomycota</taxon>
        <taxon>Pezizomycotina</taxon>
        <taxon>Sordariomycetes</taxon>
        <taxon>Xylariomycetidae</taxon>
        <taxon>Xylariales</taxon>
        <taxon>Xylariaceae</taxon>
        <taxon>Xylaria</taxon>
    </lineage>
</organism>
<proteinExistence type="predicted"/>
<protein>
    <recommendedName>
        <fullName evidence="1">AMP-dependent synthetase/ligase domain-containing protein</fullName>
    </recommendedName>
</protein>
<dbReference type="PANTHER" id="PTHR24096">
    <property type="entry name" value="LONG-CHAIN-FATTY-ACID--COA LIGASE"/>
    <property type="match status" value="1"/>
</dbReference>
<accession>A0A9W8TLV1</accession>
<dbReference type="VEuPathDB" id="FungiDB:F4678DRAFT_417734"/>
<sequence length="156" mass="17086">MGWRPNEDTPWDKVVGLFSLNTIDYLMSTYAVHRLSGIVTPANAMYSVGELEHQLKSSGAKALFTCPSLFDNALKAARASNIPDDKIFLLAVPGQESDPRFKTLDDLIAEGRSLPELEALQWTKGQGARQTAYLCYSSGTSGLPVSENTTYLHTCL</sequence>
<keyword evidence="3" id="KW-1185">Reference proteome</keyword>
<evidence type="ECO:0000259" key="1">
    <source>
        <dbReference type="Pfam" id="PF00501"/>
    </source>
</evidence>
<dbReference type="EMBL" id="JANPWZ010000711">
    <property type="protein sequence ID" value="KAJ3573082.1"/>
    <property type="molecule type" value="Genomic_DNA"/>
</dbReference>
<dbReference type="GO" id="GO:0016405">
    <property type="term" value="F:CoA-ligase activity"/>
    <property type="evidence" value="ECO:0007669"/>
    <property type="project" value="TreeGrafter"/>
</dbReference>
<dbReference type="Proteomes" id="UP001148614">
    <property type="component" value="Unassembled WGS sequence"/>
</dbReference>
<evidence type="ECO:0000313" key="2">
    <source>
        <dbReference type="EMBL" id="KAJ3573082.1"/>
    </source>
</evidence>
<dbReference type="Gene3D" id="3.40.50.980">
    <property type="match status" value="1"/>
</dbReference>